<keyword evidence="1" id="KW-0175">Coiled coil</keyword>
<protein>
    <recommendedName>
        <fullName evidence="5">Eisosome component PIL1-domain-containing protein</fullName>
    </recommendedName>
</protein>
<dbReference type="Pfam" id="PF13805">
    <property type="entry name" value="Pil1"/>
    <property type="match status" value="1"/>
</dbReference>
<feature type="compositionally biased region" description="Gly residues" evidence="2">
    <location>
        <begin position="397"/>
        <end position="408"/>
    </location>
</feature>
<comment type="caution">
    <text evidence="3">The sequence shown here is derived from an EMBL/GenBank/DDBJ whole genome shotgun (WGS) entry which is preliminary data.</text>
</comment>
<feature type="compositionally biased region" description="Polar residues" evidence="2">
    <location>
        <begin position="840"/>
        <end position="867"/>
    </location>
</feature>
<feature type="compositionally biased region" description="Low complexity" evidence="2">
    <location>
        <begin position="337"/>
        <end position="349"/>
    </location>
</feature>
<evidence type="ECO:0008006" key="5">
    <source>
        <dbReference type="Google" id="ProtNLM"/>
    </source>
</evidence>
<evidence type="ECO:0000313" key="4">
    <source>
        <dbReference type="Proteomes" id="UP000613580"/>
    </source>
</evidence>
<dbReference type="AlphaFoldDB" id="A0A8H6S7F6"/>
<name>A0A8H6S7F6_MYCCL</name>
<proteinExistence type="predicted"/>
<feature type="compositionally biased region" description="Low complexity" evidence="2">
    <location>
        <begin position="512"/>
        <end position="522"/>
    </location>
</feature>
<feature type="compositionally biased region" description="Low complexity" evidence="2">
    <location>
        <begin position="459"/>
        <end position="469"/>
    </location>
</feature>
<dbReference type="PANTHER" id="PTHR31962">
    <property type="entry name" value="SPHINGOLIPID LONG CHAIN BASE-RESPONSIVE PROTEIN PIL1"/>
    <property type="match status" value="1"/>
</dbReference>
<dbReference type="GO" id="GO:0006897">
    <property type="term" value="P:endocytosis"/>
    <property type="evidence" value="ECO:0007669"/>
    <property type="project" value="TreeGrafter"/>
</dbReference>
<sequence length="1036" mass="109640">MSMFKSAATKIAHNSTIPSLGGNKDLRPLQDLITAEKAVLTSLQKLSVDLTKASDALRIWGTGEGEDLGDILGASTAVLSHFAATLTSYASKEHAIRDHLKAIRTREEALDELKRRRKATLARADSAEKKLSKMGAEHKNLAAQTDTLAQLQTQIRQMDGEIMNEEAALGDFKRASARAFMGLKFGGLLETSEKGCIVAEMGIAIASEISEEVTQPGFSRAMYMGHQQVAQRVAETERAVSEVSFSGVLPPAGAVSGARAPPPRVNAPYSEPGNGGISMQNTGVSSFNPQYPNGLDMQNTGISGLPYEPPQLNTSSSFLPPPESGFMEGRTSPGSTLSYQPPQPLSQQPPLSPGFGSSQPGGYSATQYAPPPGPPSGFSAPGGYDYIPPGATIGGTAVGGTGADGMDGGAVPTLPSPPQPEPPRDEPAAGLSSTGVGIGGTGPGGGRFATFPVHKRGLSSTTPTATSPPSTYPEPTPSLGAMTRKDTSGSDFMSSVLDASEFGFIAQYPTEGSSSSAGPAASQTAEMSKISDKRQERDRERQRTMQEDDPVPEYRDYEPEQATQPAQMYSGYAGPPGPPPGAAPPVISGVWVGGGGESVATPRPSNNLTVEEGGGDRKSTATSESEDFSLAYMNNHDDDEGLLPGENEQQREERLSRHVRFGGEGIFGETEPPFVKRKPSGPALRKRVPPPTFEGETDERTLNAAAAREISRELDALKGNTSPPAREPTPEDAGWAYATTTMPAAQEPPWSPQYVVPSPGLNREQPPSPQRQYGSSPPREEPPMPNRAYSASPPQQYQSPTMQYQPPPTQYHTPVSEFQPPIPQSPTMQYQPPPVPAPIRTNTSDSNGSHQTTPSWDGRSPTGNLGHNPTPSWARSPRPASPSEGPASPRLEAPYRPFANRSTSSLNSQVGQAPPGARTISAAAFRRPQKAPPVGDVADTSPLAPKKRLPASPYPSQRAPGVGLREPAAQTQPRATSQAGDEGFDYISAYERDSRAFFEDTPTGTPMQGDFGRLGNVQVVNPAPASPTYQRGDDIR</sequence>
<dbReference type="Proteomes" id="UP000613580">
    <property type="component" value="Unassembled WGS sequence"/>
</dbReference>
<dbReference type="EMBL" id="JACAZE010000021">
    <property type="protein sequence ID" value="KAF7293187.1"/>
    <property type="molecule type" value="Genomic_DNA"/>
</dbReference>
<feature type="region of interest" description="Disordered" evidence="2">
    <location>
        <begin position="998"/>
        <end position="1036"/>
    </location>
</feature>
<dbReference type="OrthoDB" id="3035187at2759"/>
<dbReference type="GO" id="GO:0008289">
    <property type="term" value="F:lipid binding"/>
    <property type="evidence" value="ECO:0007669"/>
    <property type="project" value="TreeGrafter"/>
</dbReference>
<feature type="region of interest" description="Disordered" evidence="2">
    <location>
        <begin position="509"/>
        <end position="982"/>
    </location>
</feature>
<gene>
    <name evidence="3" type="ORF">HMN09_01196700</name>
</gene>
<feature type="compositionally biased region" description="Gly residues" evidence="2">
    <location>
        <begin position="436"/>
        <end position="447"/>
    </location>
</feature>
<evidence type="ECO:0000256" key="2">
    <source>
        <dbReference type="SAM" id="MobiDB-lite"/>
    </source>
</evidence>
<organism evidence="3 4">
    <name type="scientific">Mycena chlorophos</name>
    <name type="common">Agaric fungus</name>
    <name type="synonym">Agaricus chlorophos</name>
    <dbReference type="NCBI Taxonomy" id="658473"/>
    <lineage>
        <taxon>Eukaryota</taxon>
        <taxon>Fungi</taxon>
        <taxon>Dikarya</taxon>
        <taxon>Basidiomycota</taxon>
        <taxon>Agaricomycotina</taxon>
        <taxon>Agaricomycetes</taxon>
        <taxon>Agaricomycetidae</taxon>
        <taxon>Agaricales</taxon>
        <taxon>Marasmiineae</taxon>
        <taxon>Mycenaceae</taxon>
        <taxon>Mycena</taxon>
    </lineage>
</organism>
<keyword evidence="4" id="KW-1185">Reference proteome</keyword>
<feature type="compositionally biased region" description="Polar residues" evidence="2">
    <location>
        <begin position="277"/>
        <end position="302"/>
    </location>
</feature>
<evidence type="ECO:0000256" key="1">
    <source>
        <dbReference type="SAM" id="Coils"/>
    </source>
</evidence>
<feature type="compositionally biased region" description="Basic and acidic residues" evidence="2">
    <location>
        <begin position="529"/>
        <end position="558"/>
    </location>
</feature>
<feature type="compositionally biased region" description="Polar residues" evidence="2">
    <location>
        <begin position="900"/>
        <end position="911"/>
    </location>
</feature>
<dbReference type="InterPro" id="IPR028245">
    <property type="entry name" value="PIL1/LSP1"/>
</dbReference>
<dbReference type="GO" id="GO:0070941">
    <property type="term" value="P:eisosome assembly"/>
    <property type="evidence" value="ECO:0007669"/>
    <property type="project" value="TreeGrafter"/>
</dbReference>
<dbReference type="GO" id="GO:0036286">
    <property type="term" value="C:eisosome filament"/>
    <property type="evidence" value="ECO:0007669"/>
    <property type="project" value="TreeGrafter"/>
</dbReference>
<feature type="compositionally biased region" description="Basic residues" evidence="2">
    <location>
        <begin position="675"/>
        <end position="688"/>
    </location>
</feature>
<reference evidence="3" key="1">
    <citation type="submission" date="2020-05" db="EMBL/GenBank/DDBJ databases">
        <title>Mycena genomes resolve the evolution of fungal bioluminescence.</title>
        <authorList>
            <person name="Tsai I.J."/>
        </authorList>
    </citation>
    <scope>NUCLEOTIDE SEQUENCE</scope>
    <source>
        <strain evidence="3">110903Hualien_Pintung</strain>
    </source>
</reference>
<dbReference type="GO" id="GO:0005886">
    <property type="term" value="C:plasma membrane"/>
    <property type="evidence" value="ECO:0007669"/>
    <property type="project" value="TreeGrafter"/>
</dbReference>
<feature type="region of interest" description="Disordered" evidence="2">
    <location>
        <begin position="251"/>
        <end position="381"/>
    </location>
</feature>
<feature type="compositionally biased region" description="Polar residues" evidence="2">
    <location>
        <begin position="355"/>
        <end position="367"/>
    </location>
</feature>
<dbReference type="Gene3D" id="1.20.1270.60">
    <property type="entry name" value="Arfaptin homology (AH) domain/BAR domain"/>
    <property type="match status" value="1"/>
</dbReference>
<feature type="compositionally biased region" description="Polar residues" evidence="2">
    <location>
        <begin position="969"/>
        <end position="979"/>
    </location>
</feature>
<accession>A0A8H6S7F6</accession>
<feature type="compositionally biased region" description="Low complexity" evidence="2">
    <location>
        <begin position="869"/>
        <end position="890"/>
    </location>
</feature>
<dbReference type="PANTHER" id="PTHR31962:SF6">
    <property type="entry name" value="EISOSOME COMPONENT PIL1-DOMAIN-CONTAINING PROTEIN"/>
    <property type="match status" value="1"/>
</dbReference>
<feature type="region of interest" description="Disordered" evidence="2">
    <location>
        <begin position="397"/>
        <end position="492"/>
    </location>
</feature>
<feature type="coiled-coil region" evidence="1">
    <location>
        <begin position="96"/>
        <end position="168"/>
    </location>
</feature>
<feature type="compositionally biased region" description="Low complexity" evidence="2">
    <location>
        <begin position="793"/>
        <end position="814"/>
    </location>
</feature>
<evidence type="ECO:0000313" key="3">
    <source>
        <dbReference type="EMBL" id="KAF7293187.1"/>
    </source>
</evidence>
<dbReference type="InterPro" id="IPR027267">
    <property type="entry name" value="AH/BAR_dom_sf"/>
</dbReference>